<reference evidence="2 3" key="1">
    <citation type="submission" date="2024-06" db="EMBL/GenBank/DDBJ databases">
        <title>The Natural Products Discovery Center: Release of the First 8490 Sequenced Strains for Exploring Actinobacteria Biosynthetic Diversity.</title>
        <authorList>
            <person name="Kalkreuter E."/>
            <person name="Kautsar S.A."/>
            <person name="Yang D."/>
            <person name="Bader C.D."/>
            <person name="Teijaro C.N."/>
            <person name="Fluegel L."/>
            <person name="Davis C.M."/>
            <person name="Simpson J.R."/>
            <person name="Lauterbach L."/>
            <person name="Steele A.D."/>
            <person name="Gui C."/>
            <person name="Meng S."/>
            <person name="Li G."/>
            <person name="Viehrig K."/>
            <person name="Ye F."/>
            <person name="Su P."/>
            <person name="Kiefer A.F."/>
            <person name="Nichols A."/>
            <person name="Cepeda A.J."/>
            <person name="Yan W."/>
            <person name="Fan B."/>
            <person name="Jiang Y."/>
            <person name="Adhikari A."/>
            <person name="Zheng C.-J."/>
            <person name="Schuster L."/>
            <person name="Cowan T.M."/>
            <person name="Smanski M.J."/>
            <person name="Chevrette M.G."/>
            <person name="De Carvalho L.P.S."/>
            <person name="Shen B."/>
        </authorList>
    </citation>
    <scope>NUCLEOTIDE SEQUENCE [LARGE SCALE GENOMIC DNA]</scope>
    <source>
        <strain evidence="2 3">NPDC050100</strain>
    </source>
</reference>
<feature type="compositionally biased region" description="Polar residues" evidence="1">
    <location>
        <begin position="545"/>
        <end position="554"/>
    </location>
</feature>
<evidence type="ECO:0000313" key="3">
    <source>
        <dbReference type="Proteomes" id="UP001551675"/>
    </source>
</evidence>
<sequence length="908" mass="91575">MTMPEWVNAHGAHLLDYAGGLLGPARAPVVVASVLAACRTQGGPPDGVSPAAWLLGSVRQRCRTDPEYRTGYVPGPGPGVPDLRSVERAWMLADPLGAEALRLMYRHELAVGDVGHVLGLSVEDTARLATRTQDLIEIMVSAMDALVHGRAVCPELSPLFDVLFPDPPGAPTPAEFADGRMALMTHIVGCAVCKRPINIRYTVPQMTSHPPIPRLTAESRAQLEGSAPSRVDPYGPPSFPGGFAQRPVDIPRPRRPSAFPGMGGPGEPPPAFAPPPRDDPPWTLHTVAGDLGAPLTPLVIPPMDDPAVAGPGTPADAPGSTAKDPVPPPDRPARARHAAPDDPSLTSDDRAASAGTDHKGVGTGDDRATGSGGGSGAGDDRVTGPDGDHAAASDGASTEGANTGAPASGGAVSGGDTSATATDHSDRATADTAPGGDGTAPPAEDGAPTGDDIVPAGDNPGTDAPAGNSTTLTGDDHPAAGGDPAPDTDGPTPASDDSGYTENDRDSADAADGTVPEPSAASTAGDRSTEPRASSTGPLPDVPGSQANRSPLTRPSSPEPAAPAETGAGYDTPLYNALRTQAWAREVLARAAETTAATQPIPAVPPAPSGGAPTASTSPPTSPPASPPASRRTARSSKPPKTPPKTPASTAQPPGRAVPPDSSPTSMPVSSAAGTSASPLSAPLPSPLPAELTGPLPAELTGPLEERRDRSRGGRLGGGRNRPLSGQPTRPVPVVPKERPIARNTSLKIAVIVLAGAAGTVTGIKILGPALDGEAPTARSLQSAVVETARSDQGTQGVFGDPGDEADQSMGNGPLRIPATVTLDEFGQGTMTLTVSEGAEASVTWRISAPGLVVTPSKGTLKRGGSGVVSVRALRVRYWCGAPEAVTAPLTVHGPAESITTTVRWRTC</sequence>
<organism evidence="2 3">
    <name type="scientific">Microtetraspora glauca</name>
    <dbReference type="NCBI Taxonomy" id="1996"/>
    <lineage>
        <taxon>Bacteria</taxon>
        <taxon>Bacillati</taxon>
        <taxon>Actinomycetota</taxon>
        <taxon>Actinomycetes</taxon>
        <taxon>Streptosporangiales</taxon>
        <taxon>Streptosporangiaceae</taxon>
        <taxon>Microtetraspora</taxon>
    </lineage>
</organism>
<keyword evidence="3" id="KW-1185">Reference proteome</keyword>
<feature type="compositionally biased region" description="Basic and acidic residues" evidence="1">
    <location>
        <begin position="378"/>
        <end position="391"/>
    </location>
</feature>
<feature type="compositionally biased region" description="Basic and acidic residues" evidence="1">
    <location>
        <begin position="347"/>
        <end position="368"/>
    </location>
</feature>
<dbReference type="EMBL" id="JBFALK010000007">
    <property type="protein sequence ID" value="MEV0969858.1"/>
    <property type="molecule type" value="Genomic_DNA"/>
</dbReference>
<evidence type="ECO:0000313" key="2">
    <source>
        <dbReference type="EMBL" id="MEV0969858.1"/>
    </source>
</evidence>
<comment type="caution">
    <text evidence="2">The sequence shown here is derived from an EMBL/GenBank/DDBJ whole genome shotgun (WGS) entry which is preliminary data.</text>
</comment>
<feature type="compositionally biased region" description="Low complexity" evidence="1">
    <location>
        <begin position="670"/>
        <end position="681"/>
    </location>
</feature>
<feature type="region of interest" description="Disordered" evidence="1">
    <location>
        <begin position="592"/>
        <end position="735"/>
    </location>
</feature>
<name>A0ABV3GDZ7_MICGL</name>
<dbReference type="RefSeq" id="WP_358132879.1">
    <property type="nucleotide sequence ID" value="NZ_JBFALK010000007.1"/>
</dbReference>
<feature type="compositionally biased region" description="Low complexity" evidence="1">
    <location>
        <begin position="628"/>
        <end position="639"/>
    </location>
</feature>
<accession>A0ABV3GDZ7</accession>
<feature type="compositionally biased region" description="Pro residues" evidence="1">
    <location>
        <begin position="266"/>
        <end position="275"/>
    </location>
</feature>
<gene>
    <name evidence="2" type="ORF">AB0I59_14570</name>
</gene>
<feature type="region of interest" description="Disordered" evidence="1">
    <location>
        <begin position="241"/>
        <end position="280"/>
    </location>
</feature>
<protein>
    <submittedName>
        <fullName evidence="2">Uncharacterized protein</fullName>
    </submittedName>
</protein>
<evidence type="ECO:0000256" key="1">
    <source>
        <dbReference type="SAM" id="MobiDB-lite"/>
    </source>
</evidence>
<feature type="region of interest" description="Disordered" evidence="1">
    <location>
        <begin position="293"/>
        <end position="573"/>
    </location>
</feature>
<proteinExistence type="predicted"/>
<dbReference type="Proteomes" id="UP001551675">
    <property type="component" value="Unassembled WGS sequence"/>
</dbReference>
<feature type="compositionally biased region" description="Low complexity" evidence="1">
    <location>
        <begin position="609"/>
        <end position="619"/>
    </location>
</feature>
<feature type="compositionally biased region" description="Polar residues" evidence="1">
    <location>
        <begin position="520"/>
        <end position="537"/>
    </location>
</feature>
<feature type="compositionally biased region" description="Low complexity" evidence="1">
    <location>
        <begin position="479"/>
        <end position="497"/>
    </location>
</feature>